<dbReference type="EMBL" id="DSEU01000059">
    <property type="protein sequence ID" value="HEM67590.1"/>
    <property type="molecule type" value="Genomic_DNA"/>
</dbReference>
<protein>
    <submittedName>
        <fullName evidence="2">DUF58 domain-containing protein</fullName>
    </submittedName>
</protein>
<dbReference type="SUPFAM" id="SSF53300">
    <property type="entry name" value="vWA-like"/>
    <property type="match status" value="1"/>
</dbReference>
<dbReference type="PANTHER" id="PTHR33608:SF6">
    <property type="entry name" value="BLL2464 PROTEIN"/>
    <property type="match status" value="1"/>
</dbReference>
<sequence>MLSYLSRDLCNIARAATRFGQSAATSMELGVSRSRFLGIGLEYADFREYQEGDDIRYVDWRMTARSLDSSANDYRLYVKVFHVEQMKNVILVVDLTNSMLIEDKIASMFYTASLILELSHRLLDKVALVIVGRGVEVIQGLRGRDAVKILENTICEERNVGGDTRLSSILKIVKPIARKRASLIVLTDYAHDIEDFEVLSKIRKVMFIPIAIYINVYRWEVEKPVDRATAGLIDVENLVSIVNSLEEVYKAIKTHVNHVKAVLSSARANFLEIQGFSDAKIKTARIAEVFLKTRYTYIVI</sequence>
<reference evidence="2" key="1">
    <citation type="journal article" date="2020" name="mSystems">
        <title>Genome- and Community-Level Interaction Insights into Carbon Utilization and Element Cycling Functions of Hydrothermarchaeota in Hydrothermal Sediment.</title>
        <authorList>
            <person name="Zhou Z."/>
            <person name="Liu Y."/>
            <person name="Xu W."/>
            <person name="Pan J."/>
            <person name="Luo Z.H."/>
            <person name="Li M."/>
        </authorList>
    </citation>
    <scope>NUCLEOTIDE SEQUENCE [LARGE SCALE GENOMIC DNA]</scope>
    <source>
        <strain evidence="2">SpSt-125</strain>
    </source>
</reference>
<feature type="domain" description="DUF58" evidence="1">
    <location>
        <begin position="45"/>
        <end position="203"/>
    </location>
</feature>
<dbReference type="PANTHER" id="PTHR33608">
    <property type="entry name" value="BLL2464 PROTEIN"/>
    <property type="match status" value="1"/>
</dbReference>
<name>A0A7J2U416_9CREN</name>
<dbReference type="InterPro" id="IPR036465">
    <property type="entry name" value="vWFA_dom_sf"/>
</dbReference>
<organism evidence="2">
    <name type="scientific">Ignisphaera aggregans</name>
    <dbReference type="NCBI Taxonomy" id="334771"/>
    <lineage>
        <taxon>Archaea</taxon>
        <taxon>Thermoproteota</taxon>
        <taxon>Thermoprotei</taxon>
        <taxon>Desulfurococcales</taxon>
        <taxon>Desulfurococcaceae</taxon>
        <taxon>Ignisphaera</taxon>
    </lineage>
</organism>
<accession>A0A7J2U416</accession>
<evidence type="ECO:0000259" key="1">
    <source>
        <dbReference type="Pfam" id="PF01882"/>
    </source>
</evidence>
<proteinExistence type="predicted"/>
<evidence type="ECO:0000313" key="2">
    <source>
        <dbReference type="EMBL" id="HEM67590.1"/>
    </source>
</evidence>
<dbReference type="AlphaFoldDB" id="A0A7J2U416"/>
<dbReference type="InterPro" id="IPR002881">
    <property type="entry name" value="DUF58"/>
</dbReference>
<gene>
    <name evidence="2" type="ORF">ENO26_08540</name>
</gene>
<comment type="caution">
    <text evidence="2">The sequence shown here is derived from an EMBL/GenBank/DDBJ whole genome shotgun (WGS) entry which is preliminary data.</text>
</comment>
<dbReference type="Pfam" id="PF01882">
    <property type="entry name" value="DUF58"/>
    <property type="match status" value="1"/>
</dbReference>